<comment type="caution">
    <text evidence="1">The sequence shown here is derived from an EMBL/GenBank/DDBJ whole genome shotgun (WGS) entry which is preliminary data.</text>
</comment>
<dbReference type="AlphaFoldDB" id="K2FVU7"/>
<dbReference type="EMBL" id="AMFJ01000997">
    <property type="protein sequence ID" value="EKE25987.1"/>
    <property type="molecule type" value="Genomic_DNA"/>
</dbReference>
<reference evidence="1" key="1">
    <citation type="journal article" date="2012" name="Science">
        <title>Fermentation, hydrogen, and sulfur metabolism in multiple uncultivated bacterial phyla.</title>
        <authorList>
            <person name="Wrighton K.C."/>
            <person name="Thomas B.C."/>
            <person name="Sharon I."/>
            <person name="Miller C.S."/>
            <person name="Castelle C.J."/>
            <person name="VerBerkmoes N.C."/>
            <person name="Wilkins M.J."/>
            <person name="Hettich R.L."/>
            <person name="Lipton M.S."/>
            <person name="Williams K.H."/>
            <person name="Long P.E."/>
            <person name="Banfield J.F."/>
        </authorList>
    </citation>
    <scope>NUCLEOTIDE SEQUENCE [LARGE SCALE GENOMIC DNA]</scope>
</reference>
<protein>
    <submittedName>
        <fullName evidence="1">Uncharacterized protein</fullName>
    </submittedName>
</protein>
<sequence length="94" mass="11408">MFSTLDLAKYWWDKNILVSLIFSKLKTFFEWKDKIVLFEHIKSIKISNDHVFIKTIKPIVNSELKFHEEEIEKIILDLFGTFGLHYKRLKIMFK</sequence>
<proteinExistence type="predicted"/>
<evidence type="ECO:0000313" key="1">
    <source>
        <dbReference type="EMBL" id="EKE25987.1"/>
    </source>
</evidence>
<organism evidence="1">
    <name type="scientific">uncultured bacterium</name>
    <name type="common">gcode 4</name>
    <dbReference type="NCBI Taxonomy" id="1234023"/>
    <lineage>
        <taxon>Bacteria</taxon>
        <taxon>environmental samples</taxon>
    </lineage>
</organism>
<gene>
    <name evidence="1" type="ORF">ACD_4C00481G0002</name>
</gene>
<name>K2FVU7_9BACT</name>
<accession>K2FVU7</accession>